<dbReference type="Proteomes" id="UP000053676">
    <property type="component" value="Unassembled WGS sequence"/>
</dbReference>
<evidence type="ECO:0000313" key="2">
    <source>
        <dbReference type="EMBL" id="ETN80346.1"/>
    </source>
</evidence>
<feature type="compositionally biased region" description="Low complexity" evidence="1">
    <location>
        <begin position="30"/>
        <end position="46"/>
    </location>
</feature>
<evidence type="ECO:0000313" key="3">
    <source>
        <dbReference type="Proteomes" id="UP000053676"/>
    </source>
</evidence>
<feature type="non-terminal residue" evidence="2">
    <location>
        <position position="1"/>
    </location>
</feature>
<organism evidence="2 3">
    <name type="scientific">Necator americanus</name>
    <name type="common">Human hookworm</name>
    <dbReference type="NCBI Taxonomy" id="51031"/>
    <lineage>
        <taxon>Eukaryota</taxon>
        <taxon>Metazoa</taxon>
        <taxon>Ecdysozoa</taxon>
        <taxon>Nematoda</taxon>
        <taxon>Chromadorea</taxon>
        <taxon>Rhabditida</taxon>
        <taxon>Rhabditina</taxon>
        <taxon>Rhabditomorpha</taxon>
        <taxon>Strongyloidea</taxon>
        <taxon>Ancylostomatidae</taxon>
        <taxon>Bunostominae</taxon>
        <taxon>Necator</taxon>
    </lineage>
</organism>
<reference evidence="3" key="1">
    <citation type="journal article" date="2014" name="Nat. Genet.">
        <title>Genome of the human hookworm Necator americanus.</title>
        <authorList>
            <person name="Tang Y.T."/>
            <person name="Gao X."/>
            <person name="Rosa B.A."/>
            <person name="Abubucker S."/>
            <person name="Hallsworth-Pepin K."/>
            <person name="Martin J."/>
            <person name="Tyagi R."/>
            <person name="Heizer E."/>
            <person name="Zhang X."/>
            <person name="Bhonagiri-Palsikar V."/>
            <person name="Minx P."/>
            <person name="Warren W.C."/>
            <person name="Wang Q."/>
            <person name="Zhan B."/>
            <person name="Hotez P.J."/>
            <person name="Sternberg P.W."/>
            <person name="Dougall A."/>
            <person name="Gaze S.T."/>
            <person name="Mulvenna J."/>
            <person name="Sotillo J."/>
            <person name="Ranganathan S."/>
            <person name="Rabelo E.M."/>
            <person name="Wilson R.K."/>
            <person name="Felgner P.L."/>
            <person name="Bethony J."/>
            <person name="Hawdon J.M."/>
            <person name="Gasser R.B."/>
            <person name="Loukas A."/>
            <person name="Mitreva M."/>
        </authorList>
    </citation>
    <scope>NUCLEOTIDE SEQUENCE [LARGE SCALE GENOMIC DNA]</scope>
</reference>
<feature type="region of interest" description="Disordered" evidence="1">
    <location>
        <begin position="1"/>
        <end position="57"/>
    </location>
</feature>
<name>W2TGP3_NECAM</name>
<evidence type="ECO:0000256" key="1">
    <source>
        <dbReference type="SAM" id="MobiDB-lite"/>
    </source>
</evidence>
<accession>W2TGP3</accession>
<dbReference type="AlphaFoldDB" id="W2TGP3"/>
<dbReference type="STRING" id="51031.W2TGP3"/>
<proteinExistence type="predicted"/>
<dbReference type="OrthoDB" id="68076at2759"/>
<protein>
    <submittedName>
        <fullName evidence="2">Uncharacterized protein</fullName>
    </submittedName>
</protein>
<sequence length="114" mass="11950">AQTPSSTSAPSSSVNPPTKPTVVVPPPAAPSSSCPASSKPPSTSTSPPKPSSSWTNQKKLAAQSMITNVAGLAAFKGRVGELQEILRKVANETITYEDFVKWHDLRSLASPHNQ</sequence>
<keyword evidence="3" id="KW-1185">Reference proteome</keyword>
<dbReference type="EMBL" id="KI659126">
    <property type="protein sequence ID" value="ETN80346.1"/>
    <property type="molecule type" value="Genomic_DNA"/>
</dbReference>
<gene>
    <name evidence="2" type="ORF">NECAME_09240</name>
</gene>
<feature type="compositionally biased region" description="Low complexity" evidence="1">
    <location>
        <begin position="1"/>
        <end position="16"/>
    </location>
</feature>
<dbReference type="KEGG" id="nai:NECAME_09240"/>
<feature type="compositionally biased region" description="Pro residues" evidence="1">
    <location>
        <begin position="17"/>
        <end position="29"/>
    </location>
</feature>